<accession>A0AAN7GSQ2</accession>
<proteinExistence type="predicted"/>
<dbReference type="EMBL" id="JAXIOK010000021">
    <property type="protein sequence ID" value="KAK4746178.1"/>
    <property type="molecule type" value="Genomic_DNA"/>
</dbReference>
<protein>
    <submittedName>
        <fullName evidence="2">Uncharacterized protein</fullName>
    </submittedName>
</protein>
<dbReference type="PANTHER" id="PTHR48236:SF1">
    <property type="entry name" value="COX19-LIKE CHCH FAMILY PROTEIN"/>
    <property type="match status" value="1"/>
</dbReference>
<evidence type="ECO:0000313" key="3">
    <source>
        <dbReference type="Proteomes" id="UP001345219"/>
    </source>
</evidence>
<comment type="caution">
    <text evidence="2">The sequence shown here is derived from an EMBL/GenBank/DDBJ whole genome shotgun (WGS) entry which is preliminary data.</text>
</comment>
<dbReference type="AlphaFoldDB" id="A0AAN7GSQ2"/>
<name>A0AAN7GSQ2_9MYRT</name>
<gene>
    <name evidence="2" type="ORF">SAY87_012490</name>
</gene>
<feature type="region of interest" description="Disordered" evidence="1">
    <location>
        <begin position="1"/>
        <end position="30"/>
    </location>
</feature>
<dbReference type="Proteomes" id="UP001345219">
    <property type="component" value="Chromosome 10"/>
</dbReference>
<sequence length="79" mass="8715">MAPQPPEPVASTPPPAPLHSDDADEDDENVKQIRECSSLISVHRKLKDVDLAFIRFKPLRCATRGEAITGQNDAQEHGR</sequence>
<organism evidence="2 3">
    <name type="scientific">Trapa incisa</name>
    <dbReference type="NCBI Taxonomy" id="236973"/>
    <lineage>
        <taxon>Eukaryota</taxon>
        <taxon>Viridiplantae</taxon>
        <taxon>Streptophyta</taxon>
        <taxon>Embryophyta</taxon>
        <taxon>Tracheophyta</taxon>
        <taxon>Spermatophyta</taxon>
        <taxon>Magnoliopsida</taxon>
        <taxon>eudicotyledons</taxon>
        <taxon>Gunneridae</taxon>
        <taxon>Pentapetalae</taxon>
        <taxon>rosids</taxon>
        <taxon>malvids</taxon>
        <taxon>Myrtales</taxon>
        <taxon>Lythraceae</taxon>
        <taxon>Trapa</taxon>
    </lineage>
</organism>
<feature type="compositionally biased region" description="Pro residues" evidence="1">
    <location>
        <begin position="1"/>
        <end position="17"/>
    </location>
</feature>
<evidence type="ECO:0000256" key="1">
    <source>
        <dbReference type="SAM" id="MobiDB-lite"/>
    </source>
</evidence>
<evidence type="ECO:0000313" key="2">
    <source>
        <dbReference type="EMBL" id="KAK4746178.1"/>
    </source>
</evidence>
<dbReference type="PANTHER" id="PTHR48236">
    <property type="entry name" value="COX19-LIKE CHCH FAMILY PROTEIN"/>
    <property type="match status" value="1"/>
</dbReference>
<keyword evidence="3" id="KW-1185">Reference proteome</keyword>
<reference evidence="2 3" key="1">
    <citation type="journal article" date="2023" name="Hortic Res">
        <title>Pangenome of water caltrop reveals structural variations and asymmetric subgenome divergence after allopolyploidization.</title>
        <authorList>
            <person name="Zhang X."/>
            <person name="Chen Y."/>
            <person name="Wang L."/>
            <person name="Yuan Y."/>
            <person name="Fang M."/>
            <person name="Shi L."/>
            <person name="Lu R."/>
            <person name="Comes H.P."/>
            <person name="Ma Y."/>
            <person name="Chen Y."/>
            <person name="Huang G."/>
            <person name="Zhou Y."/>
            <person name="Zheng Z."/>
            <person name="Qiu Y."/>
        </authorList>
    </citation>
    <scope>NUCLEOTIDE SEQUENCE [LARGE SCALE GENOMIC DNA]</scope>
    <source>
        <tissue evidence="2">Roots</tissue>
    </source>
</reference>